<evidence type="ECO:0000313" key="2">
    <source>
        <dbReference type="Proteomes" id="UP000026960"/>
    </source>
</evidence>
<dbReference type="AlphaFoldDB" id="A0A0D3GY63"/>
<dbReference type="HOGENOM" id="CLU_120197_0_0_1"/>
<evidence type="ECO:0000313" key="1">
    <source>
        <dbReference type="EnsemblPlants" id="OBART08G08250.1"/>
    </source>
</evidence>
<keyword evidence="2" id="KW-1185">Reference proteome</keyword>
<dbReference type="Proteomes" id="UP000026960">
    <property type="component" value="Chromosome 8"/>
</dbReference>
<dbReference type="Gramene" id="OBART08G08250.1">
    <property type="protein sequence ID" value="OBART08G08250.1"/>
    <property type="gene ID" value="OBART08G08250"/>
</dbReference>
<dbReference type="PaxDb" id="65489-OBART08G08250.1"/>
<name>A0A0D3GY63_9ORYZ</name>
<protein>
    <recommendedName>
        <fullName evidence="3">FBD domain-containing protein</fullName>
    </recommendedName>
</protein>
<dbReference type="EnsemblPlants" id="OBART08G08250.1">
    <property type="protein sequence ID" value="OBART08G08250.1"/>
    <property type="gene ID" value="OBART08G08250"/>
</dbReference>
<reference evidence="1" key="1">
    <citation type="journal article" date="2009" name="Rice">
        <title>De Novo Next Generation Sequencing of Plant Genomes.</title>
        <authorList>
            <person name="Rounsley S."/>
            <person name="Marri P.R."/>
            <person name="Yu Y."/>
            <person name="He R."/>
            <person name="Sisneros N."/>
            <person name="Goicoechea J.L."/>
            <person name="Lee S.J."/>
            <person name="Angelova A."/>
            <person name="Kudrna D."/>
            <person name="Luo M."/>
            <person name="Affourtit J."/>
            <person name="Desany B."/>
            <person name="Knight J."/>
            <person name="Niazi F."/>
            <person name="Egholm M."/>
            <person name="Wing R.A."/>
        </authorList>
    </citation>
    <scope>NUCLEOTIDE SEQUENCE [LARGE SCALE GENOMIC DNA]</scope>
    <source>
        <strain evidence="1">cv. IRGC 105608</strain>
    </source>
</reference>
<proteinExistence type="predicted"/>
<evidence type="ECO:0008006" key="3">
    <source>
        <dbReference type="Google" id="ProtNLM"/>
    </source>
</evidence>
<organism evidence="1">
    <name type="scientific">Oryza barthii</name>
    <dbReference type="NCBI Taxonomy" id="65489"/>
    <lineage>
        <taxon>Eukaryota</taxon>
        <taxon>Viridiplantae</taxon>
        <taxon>Streptophyta</taxon>
        <taxon>Embryophyta</taxon>
        <taxon>Tracheophyta</taxon>
        <taxon>Spermatophyta</taxon>
        <taxon>Magnoliopsida</taxon>
        <taxon>Liliopsida</taxon>
        <taxon>Poales</taxon>
        <taxon>Poaceae</taxon>
        <taxon>BOP clade</taxon>
        <taxon>Oryzoideae</taxon>
        <taxon>Oryzeae</taxon>
        <taxon>Oryzinae</taxon>
        <taxon>Oryza</taxon>
    </lineage>
</organism>
<accession>A0A0D3GY63</accession>
<reference evidence="1" key="2">
    <citation type="submission" date="2015-03" db="UniProtKB">
        <authorList>
            <consortium name="EnsemblPlants"/>
        </authorList>
    </citation>
    <scope>IDENTIFICATION</scope>
</reference>
<dbReference type="STRING" id="65489.A0A0D3GY63"/>
<sequence>MAYMVDENPLERITWKFRNLRTSNLSVDFGKISSIMSIFSLLRCAPQIEQLNIEVDLKEAQGDDEIHEGILEAYMSEDLVKTLKRVTLSFIKCFPGEMSFIKLLLSKAASLESLKVMMFWHHIMPVFGCVSSFHDIQKGVVYPGEVYSGAWHGHIRHRLLIWESKYFPE</sequence>